<name>A0A1R3KXV4_COCAP</name>
<comment type="caution">
    <text evidence="1">The sequence shown here is derived from an EMBL/GenBank/DDBJ whole genome shotgun (WGS) entry which is preliminary data.</text>
</comment>
<dbReference type="AlphaFoldDB" id="A0A1R3KXV4"/>
<feature type="non-terminal residue" evidence="1">
    <location>
        <position position="1"/>
    </location>
</feature>
<accession>A0A1R3KXV4</accession>
<evidence type="ECO:0000313" key="1">
    <source>
        <dbReference type="EMBL" id="OMP11858.1"/>
    </source>
</evidence>
<reference evidence="1 2" key="1">
    <citation type="submission" date="2013-09" db="EMBL/GenBank/DDBJ databases">
        <title>Corchorus capsularis genome sequencing.</title>
        <authorList>
            <person name="Alam M."/>
            <person name="Haque M.S."/>
            <person name="Islam M.S."/>
            <person name="Emdad E.M."/>
            <person name="Islam M.M."/>
            <person name="Ahmed B."/>
            <person name="Halim A."/>
            <person name="Hossen Q.M.M."/>
            <person name="Hossain M.Z."/>
            <person name="Ahmed R."/>
            <person name="Khan M.M."/>
            <person name="Islam R."/>
            <person name="Rashid M.M."/>
            <person name="Khan S.A."/>
            <person name="Rahman M.S."/>
            <person name="Alam M."/>
        </authorList>
    </citation>
    <scope>NUCLEOTIDE SEQUENCE [LARGE SCALE GENOMIC DNA]</scope>
    <source>
        <strain evidence="2">cv. CVL-1</strain>
        <tissue evidence="1">Whole seedling</tissue>
    </source>
</reference>
<gene>
    <name evidence="1" type="ORF">CCACVL1_00234</name>
</gene>
<keyword evidence="2" id="KW-1185">Reference proteome</keyword>
<organism evidence="1 2">
    <name type="scientific">Corchorus capsularis</name>
    <name type="common">Jute</name>
    <dbReference type="NCBI Taxonomy" id="210143"/>
    <lineage>
        <taxon>Eukaryota</taxon>
        <taxon>Viridiplantae</taxon>
        <taxon>Streptophyta</taxon>
        <taxon>Embryophyta</taxon>
        <taxon>Tracheophyta</taxon>
        <taxon>Spermatophyta</taxon>
        <taxon>Magnoliopsida</taxon>
        <taxon>eudicotyledons</taxon>
        <taxon>Gunneridae</taxon>
        <taxon>Pentapetalae</taxon>
        <taxon>rosids</taxon>
        <taxon>malvids</taxon>
        <taxon>Malvales</taxon>
        <taxon>Malvaceae</taxon>
        <taxon>Grewioideae</taxon>
        <taxon>Apeibeae</taxon>
        <taxon>Corchorus</taxon>
    </lineage>
</organism>
<dbReference type="Gramene" id="OMP11858">
    <property type="protein sequence ID" value="OMP11858"/>
    <property type="gene ID" value="CCACVL1_00234"/>
</dbReference>
<dbReference type="EMBL" id="AWWV01000763">
    <property type="protein sequence ID" value="OMP11858.1"/>
    <property type="molecule type" value="Genomic_DNA"/>
</dbReference>
<sequence length="21" mass="2422">DGAEFGICQSTLQSLPLHRWY</sequence>
<evidence type="ECO:0000313" key="2">
    <source>
        <dbReference type="Proteomes" id="UP000188268"/>
    </source>
</evidence>
<dbReference type="Proteomes" id="UP000188268">
    <property type="component" value="Unassembled WGS sequence"/>
</dbReference>
<protein>
    <submittedName>
        <fullName evidence="1">Uncharacterized protein</fullName>
    </submittedName>
</protein>
<proteinExistence type="predicted"/>